<comment type="caution">
    <text evidence="2">The sequence shown here is derived from an EMBL/GenBank/DDBJ whole genome shotgun (WGS) entry which is preliminary data.</text>
</comment>
<name>A0A2R5GLT1_9STRA</name>
<feature type="region of interest" description="Disordered" evidence="1">
    <location>
        <begin position="66"/>
        <end position="85"/>
    </location>
</feature>
<dbReference type="Gene3D" id="3.30.565.10">
    <property type="entry name" value="Histidine kinase-like ATPase, C-terminal domain"/>
    <property type="match status" value="1"/>
</dbReference>
<dbReference type="SUPFAM" id="SSF55874">
    <property type="entry name" value="ATPase domain of HSP90 chaperone/DNA topoisomerase II/histidine kinase"/>
    <property type="match status" value="1"/>
</dbReference>
<keyword evidence="3" id="KW-1185">Reference proteome</keyword>
<dbReference type="OrthoDB" id="10587359at2759"/>
<feature type="compositionally biased region" description="Low complexity" evidence="1">
    <location>
        <begin position="70"/>
        <end position="85"/>
    </location>
</feature>
<accession>A0A2R5GLT1</accession>
<evidence type="ECO:0000256" key="1">
    <source>
        <dbReference type="SAM" id="MobiDB-lite"/>
    </source>
</evidence>
<proteinExistence type="predicted"/>
<evidence type="ECO:0000313" key="3">
    <source>
        <dbReference type="Proteomes" id="UP000241890"/>
    </source>
</evidence>
<feature type="compositionally biased region" description="Basic and acidic residues" evidence="1">
    <location>
        <begin position="7"/>
        <end position="20"/>
    </location>
</feature>
<feature type="region of interest" description="Disordered" evidence="1">
    <location>
        <begin position="494"/>
        <end position="530"/>
    </location>
</feature>
<protein>
    <submittedName>
        <fullName evidence="2">Uncharacterized protein</fullName>
    </submittedName>
</protein>
<dbReference type="InterPro" id="IPR036890">
    <property type="entry name" value="HATPase_C_sf"/>
</dbReference>
<dbReference type="Pfam" id="PF13589">
    <property type="entry name" value="HATPase_c_3"/>
    <property type="match status" value="1"/>
</dbReference>
<gene>
    <name evidence="2" type="ORF">FCC1311_074902</name>
</gene>
<organism evidence="2 3">
    <name type="scientific">Hondaea fermentalgiana</name>
    <dbReference type="NCBI Taxonomy" id="2315210"/>
    <lineage>
        <taxon>Eukaryota</taxon>
        <taxon>Sar</taxon>
        <taxon>Stramenopiles</taxon>
        <taxon>Bigyra</taxon>
        <taxon>Labyrinthulomycetes</taxon>
        <taxon>Thraustochytrida</taxon>
        <taxon>Thraustochytriidae</taxon>
        <taxon>Hondaea</taxon>
    </lineage>
</organism>
<dbReference type="InParanoid" id="A0A2R5GLT1"/>
<reference evidence="2 3" key="1">
    <citation type="submission" date="2017-12" db="EMBL/GenBank/DDBJ databases">
        <title>Sequencing, de novo assembly and annotation of complete genome of a new Thraustochytrid species, strain FCC1311.</title>
        <authorList>
            <person name="Sedici K."/>
            <person name="Godart F."/>
            <person name="Aiese Cigliano R."/>
            <person name="Sanseverino W."/>
            <person name="Barakat M."/>
            <person name="Ortet P."/>
            <person name="Marechal E."/>
            <person name="Cagnac O."/>
            <person name="Amato A."/>
        </authorList>
    </citation>
    <scope>NUCLEOTIDE SEQUENCE [LARGE SCALE GENOMIC DNA]</scope>
</reference>
<dbReference type="EMBL" id="BEYU01000094">
    <property type="protein sequence ID" value="GBG31269.1"/>
    <property type="molecule type" value="Genomic_DNA"/>
</dbReference>
<sequence length="683" mass="76414">MLASRELASRRVAGPERPQRLLETKPTPFLFSPVLVMVAMARPSVSLRALAQSLPLGTTQRGVRRVARLSTSAAPPAPQDPSDAESFAVQIRNPTALLNAIASTYKSMPRILMEYVDNALDSAEEARQTGILAPDSPIDIRIDIDAVERRIWIRDNCAGMDESNLMQLVLGIGDSRKRDLEYTNGQFGFGAHAFRAAAEHLHVYTCPASESSNKDMHAVVLDRRSSHVPRPRRISMEDLLKGDEIVGDAFARSVLTREMESVSIFPGASSHGTVVGLLDVDPVWFESVRMTSLCREIENHFEGLLSDNAARIVVGQVYRRGKARKLTRSELECSAFDYSNLPGTRMNESFHTPDGSTLRVDIVVTSEVRPDKRVRFFKGGRAISEAFRLASFMDVSTNGSRLWEHPGVCGRIEVGRALSPVLTRDEFVRTSNRKFVYEALMDLEDTLLRELNEVIRMTTEDTLSELENTLLDTAADLLRMDEETFLSSEDLAAAEEAAATAERDRKQVEENDSEPESDTNTSERVIRDEVEYSPIVREKRERTHEARKTRRKSDPLFEIRFVHAATSDPDAVPQRSFMADKMLYMNVDHEDFRSRLEKDRNGNHVIGPRLTAYLSNEIAVHHRLAFDALHKLDRTSMGMSDSYERLVASINNLENKLTPSVSASAAKKRRIPASGLAGNDISD</sequence>
<feature type="region of interest" description="Disordered" evidence="1">
    <location>
        <begin position="1"/>
        <end position="20"/>
    </location>
</feature>
<dbReference type="AlphaFoldDB" id="A0A2R5GLT1"/>
<dbReference type="Proteomes" id="UP000241890">
    <property type="component" value="Unassembled WGS sequence"/>
</dbReference>
<evidence type="ECO:0000313" key="2">
    <source>
        <dbReference type="EMBL" id="GBG31269.1"/>
    </source>
</evidence>